<dbReference type="Pfam" id="PF13855">
    <property type="entry name" value="LRR_8"/>
    <property type="match status" value="2"/>
</dbReference>
<keyword evidence="5" id="KW-0677">Repeat</keyword>
<name>A0A7J9A2I0_9ROSI</name>
<feature type="chain" id="PRO_5029500258" description="Piriformospora indica-insensitive protein 2-like" evidence="7">
    <location>
        <begin position="26"/>
        <end position="485"/>
    </location>
</feature>
<evidence type="ECO:0008006" key="10">
    <source>
        <dbReference type="Google" id="ProtNLM"/>
    </source>
</evidence>
<dbReference type="FunFam" id="3.80.10.10:FF:000299">
    <property type="entry name" value="Piriformospora indica-insensitive protein 2"/>
    <property type="match status" value="1"/>
</dbReference>
<dbReference type="Gene3D" id="3.80.10.10">
    <property type="entry name" value="Ribonuclease Inhibitor"/>
    <property type="match status" value="3"/>
</dbReference>
<keyword evidence="9" id="KW-1185">Reference proteome</keyword>
<comment type="caution">
    <text evidence="8">The sequence shown here is derived from an EMBL/GenBank/DDBJ whole genome shotgun (WGS) entry which is preliminary data.</text>
</comment>
<gene>
    <name evidence="8" type="ORF">Golax_006032</name>
</gene>
<evidence type="ECO:0000256" key="1">
    <source>
        <dbReference type="ARBA" id="ARBA00004236"/>
    </source>
</evidence>
<dbReference type="Proteomes" id="UP000593574">
    <property type="component" value="Unassembled WGS sequence"/>
</dbReference>
<dbReference type="GO" id="GO:0005886">
    <property type="term" value="C:plasma membrane"/>
    <property type="evidence" value="ECO:0007669"/>
    <property type="project" value="UniProtKB-SubCell"/>
</dbReference>
<evidence type="ECO:0000313" key="9">
    <source>
        <dbReference type="Proteomes" id="UP000593574"/>
    </source>
</evidence>
<dbReference type="InterPro" id="IPR032675">
    <property type="entry name" value="LRR_dom_sf"/>
</dbReference>
<protein>
    <recommendedName>
        <fullName evidence="10">Piriformospora indica-insensitive protein 2-like</fullName>
    </recommendedName>
</protein>
<organism evidence="8 9">
    <name type="scientific">Gossypium laxum</name>
    <dbReference type="NCBI Taxonomy" id="34288"/>
    <lineage>
        <taxon>Eukaryota</taxon>
        <taxon>Viridiplantae</taxon>
        <taxon>Streptophyta</taxon>
        <taxon>Embryophyta</taxon>
        <taxon>Tracheophyta</taxon>
        <taxon>Spermatophyta</taxon>
        <taxon>Magnoliopsida</taxon>
        <taxon>eudicotyledons</taxon>
        <taxon>Gunneridae</taxon>
        <taxon>Pentapetalae</taxon>
        <taxon>rosids</taxon>
        <taxon>malvids</taxon>
        <taxon>Malvales</taxon>
        <taxon>Malvaceae</taxon>
        <taxon>Malvoideae</taxon>
        <taxon>Gossypium</taxon>
    </lineage>
</organism>
<keyword evidence="4 7" id="KW-0732">Signal</keyword>
<evidence type="ECO:0000256" key="7">
    <source>
        <dbReference type="SAM" id="SignalP"/>
    </source>
</evidence>
<dbReference type="AlphaFoldDB" id="A0A7J9A2I0"/>
<keyword evidence="3" id="KW-0433">Leucine-rich repeat</keyword>
<accession>A0A7J9A2I0</accession>
<dbReference type="InterPro" id="IPR053211">
    <property type="entry name" value="DNA_repair-toleration"/>
</dbReference>
<feature type="signal peptide" evidence="7">
    <location>
        <begin position="1"/>
        <end position="25"/>
    </location>
</feature>
<keyword evidence="2" id="KW-1003">Cell membrane</keyword>
<evidence type="ECO:0000256" key="6">
    <source>
        <dbReference type="ARBA" id="ARBA00023136"/>
    </source>
</evidence>
<dbReference type="GO" id="GO:0051707">
    <property type="term" value="P:response to other organism"/>
    <property type="evidence" value="ECO:0007669"/>
    <property type="project" value="UniProtKB-ARBA"/>
</dbReference>
<reference evidence="8 9" key="1">
    <citation type="journal article" date="2019" name="Genome Biol. Evol.">
        <title>Insights into the evolution of the New World diploid cottons (Gossypium, subgenus Houzingenia) based on genome sequencing.</title>
        <authorList>
            <person name="Grover C.E."/>
            <person name="Arick M.A. 2nd"/>
            <person name="Thrash A."/>
            <person name="Conover J.L."/>
            <person name="Sanders W.S."/>
            <person name="Peterson D.G."/>
            <person name="Frelichowski J.E."/>
            <person name="Scheffler J.A."/>
            <person name="Scheffler B.E."/>
            <person name="Wendel J.F."/>
        </authorList>
    </citation>
    <scope>NUCLEOTIDE SEQUENCE [LARGE SCALE GENOMIC DNA]</scope>
    <source>
        <strain evidence="8">4</strain>
        <tissue evidence="8">Leaf</tissue>
    </source>
</reference>
<keyword evidence="6" id="KW-0472">Membrane</keyword>
<evidence type="ECO:0000256" key="4">
    <source>
        <dbReference type="ARBA" id="ARBA00022729"/>
    </source>
</evidence>
<evidence type="ECO:0000313" key="8">
    <source>
        <dbReference type="EMBL" id="MBA0718277.1"/>
    </source>
</evidence>
<dbReference type="FunFam" id="3.80.10.10:FF:000269">
    <property type="entry name" value="Piriformospora indica-insensitive protein 2"/>
    <property type="match status" value="1"/>
</dbReference>
<evidence type="ECO:0000256" key="3">
    <source>
        <dbReference type="ARBA" id="ARBA00022614"/>
    </source>
</evidence>
<evidence type="ECO:0000256" key="5">
    <source>
        <dbReference type="ARBA" id="ARBA00022737"/>
    </source>
</evidence>
<dbReference type="PANTHER" id="PTHR48060:SF7">
    <property type="entry name" value="DNA DAMAGE-REPAIR_TOLERATION PROTEIN DRT100"/>
    <property type="match status" value="1"/>
</dbReference>
<dbReference type="SUPFAM" id="SSF52058">
    <property type="entry name" value="L domain-like"/>
    <property type="match status" value="1"/>
</dbReference>
<proteinExistence type="predicted"/>
<comment type="subcellular location">
    <subcellularLocation>
        <location evidence="1">Cell membrane</location>
    </subcellularLocation>
</comment>
<dbReference type="PANTHER" id="PTHR48060">
    <property type="entry name" value="DNA DAMAGE-REPAIR/TOLERATION PROTEIN DRT100"/>
    <property type="match status" value="1"/>
</dbReference>
<dbReference type="InterPro" id="IPR001611">
    <property type="entry name" value="Leu-rich_rpt"/>
</dbReference>
<evidence type="ECO:0000256" key="2">
    <source>
        <dbReference type="ARBA" id="ARBA00022475"/>
    </source>
</evidence>
<sequence>MLMRSNRFTLAVCILCLGIWCRGQAYNTEEAAPMEKAEQAALYSAIQGFVGNWWNGSDLYPDPCGWTPIQAWFTSWFYVGVSCDIVGGLWYITALSIGPFYENSLACATNVEFRPQLFQLKHLKSLSFFNCFISLRHPITIPGDKWEKLAGSLQSIEFRSNPGLIGQVPTSFGYLKKLQSLVLLENGLTGQVPTNIGNLTNLNRLVLAGNRFTGRIPDSFGRLKNLLILDLSRNSLSGHLPLGLGGLASLLKFDLSNNQLKGKLFARNAYLKNLTLLDVRNNKFSGGLNQPILDMHSLEELMLSCNPLGGDIMRLDWQSLQSLVVLDLSNVGLKGEIPESLSGLKRLRYLGLGNNNLAGNPPPKLASLPNLNALYLNGNNLTGVLKFSEIFYGKMGKRFGAWNNPELCYPIGSMRTRNAPYGVKPCQRGVTLLHPNSGAKLGDGNLNNNSHFVASLGFSSNGIDGLRQLILVDTSITVLLLNLFL</sequence>
<dbReference type="EMBL" id="JABEZV010000008">
    <property type="protein sequence ID" value="MBA0718277.1"/>
    <property type="molecule type" value="Genomic_DNA"/>
</dbReference>